<dbReference type="GO" id="GO:0140673">
    <property type="term" value="P:transcription elongation-coupled chromatin remodeling"/>
    <property type="evidence" value="ECO:0007669"/>
    <property type="project" value="InterPro"/>
</dbReference>
<dbReference type="OrthoDB" id="7632775at2759"/>
<dbReference type="RefSeq" id="XP_024884268.1">
    <property type="nucleotide sequence ID" value="XM_025028500.1"/>
</dbReference>
<dbReference type="InterPro" id="IPR035420">
    <property type="entry name" value="Spt6_SH2"/>
</dbReference>
<accession>A0A6J1QQR0</accession>
<dbReference type="GO" id="GO:0034728">
    <property type="term" value="P:nucleosome organization"/>
    <property type="evidence" value="ECO:0007669"/>
    <property type="project" value="TreeGrafter"/>
</dbReference>
<keyword evidence="2" id="KW-1185">Reference proteome</keyword>
<dbReference type="PANTHER" id="PTHR10145:SF6">
    <property type="entry name" value="TRANSCRIPTION ELONGATION FACTOR SPT6"/>
    <property type="match status" value="1"/>
</dbReference>
<name>A0A6J1QQR0_9HYME</name>
<evidence type="ECO:0000313" key="3">
    <source>
        <dbReference type="RefSeq" id="XP_024884268.1"/>
    </source>
</evidence>
<dbReference type="Proteomes" id="UP000504618">
    <property type="component" value="Unplaced"/>
</dbReference>
<feature type="domain" description="Spt6 SH2" evidence="1">
    <location>
        <begin position="13"/>
        <end position="98"/>
    </location>
</feature>
<dbReference type="AlphaFoldDB" id="A0A6J1QQR0"/>
<dbReference type="PANTHER" id="PTHR10145">
    <property type="entry name" value="TRANSCRIPTION ELONGATION FACTOR SPT6"/>
    <property type="match status" value="1"/>
</dbReference>
<organism evidence="2 3">
    <name type="scientific">Temnothorax curvispinosus</name>
    <dbReference type="NCBI Taxonomy" id="300111"/>
    <lineage>
        <taxon>Eukaryota</taxon>
        <taxon>Metazoa</taxon>
        <taxon>Ecdysozoa</taxon>
        <taxon>Arthropoda</taxon>
        <taxon>Hexapoda</taxon>
        <taxon>Insecta</taxon>
        <taxon>Pterygota</taxon>
        <taxon>Neoptera</taxon>
        <taxon>Endopterygota</taxon>
        <taxon>Hymenoptera</taxon>
        <taxon>Apocrita</taxon>
        <taxon>Aculeata</taxon>
        <taxon>Formicoidea</taxon>
        <taxon>Formicidae</taxon>
        <taxon>Myrmicinae</taxon>
        <taxon>Temnothorax</taxon>
    </lineage>
</organism>
<sequence length="123" mass="13850">MAEGTDNFTSPENTNESLWIGNEEFENLDEIIARHVNPMAAYASELLDFKYYKPNVEGIKDKAEDILKEQKKENPGGIPYIISAAKTYPGKFLLSYISAAYLLSPRVRYSDIRGPQISSADVR</sequence>
<dbReference type="Pfam" id="PF14633">
    <property type="entry name" value="SH2_2"/>
    <property type="match status" value="1"/>
</dbReference>
<evidence type="ECO:0000259" key="1">
    <source>
        <dbReference type="Pfam" id="PF14633"/>
    </source>
</evidence>
<reference evidence="3" key="1">
    <citation type="submission" date="2025-08" db="UniProtKB">
        <authorList>
            <consortium name="RefSeq"/>
        </authorList>
    </citation>
    <scope>IDENTIFICATION</scope>
    <source>
        <tissue evidence="3">Whole body</tissue>
    </source>
</reference>
<dbReference type="GO" id="GO:0042393">
    <property type="term" value="F:histone binding"/>
    <property type="evidence" value="ECO:0007669"/>
    <property type="project" value="TreeGrafter"/>
</dbReference>
<dbReference type="GeneID" id="112462616"/>
<dbReference type="InterPro" id="IPR036860">
    <property type="entry name" value="SH2_dom_sf"/>
</dbReference>
<dbReference type="Gene3D" id="3.30.505.10">
    <property type="entry name" value="SH2 domain"/>
    <property type="match status" value="2"/>
</dbReference>
<gene>
    <name evidence="3" type="primary">LOC112462616</name>
</gene>
<protein>
    <submittedName>
        <fullName evidence="3">Transcription elongation factor SPT6-like</fullName>
    </submittedName>
</protein>
<evidence type="ECO:0000313" key="2">
    <source>
        <dbReference type="Proteomes" id="UP000504618"/>
    </source>
</evidence>
<dbReference type="InterPro" id="IPR017072">
    <property type="entry name" value="TF_Spt6"/>
</dbReference>
<dbReference type="GO" id="GO:0031491">
    <property type="term" value="F:nucleosome binding"/>
    <property type="evidence" value="ECO:0007669"/>
    <property type="project" value="TreeGrafter"/>
</dbReference>
<dbReference type="GO" id="GO:0008023">
    <property type="term" value="C:transcription elongation factor complex"/>
    <property type="evidence" value="ECO:0007669"/>
    <property type="project" value="TreeGrafter"/>
</dbReference>
<proteinExistence type="predicted"/>